<sequence length="77" mass="8599">MSTVAIMFEDSDAYDKFGKTVDEILEEAGLDEGEDYSEISDQPPPIKVIPDGTDKLDKEALDRLRKLEGVDVHVDED</sequence>
<dbReference type="EMBL" id="ML741761">
    <property type="protein sequence ID" value="KAE8333947.1"/>
    <property type="molecule type" value="Genomic_DNA"/>
</dbReference>
<dbReference type="AlphaFoldDB" id="A0A5N6XKY8"/>
<evidence type="ECO:0000256" key="1">
    <source>
        <dbReference type="SAM" id="MobiDB-lite"/>
    </source>
</evidence>
<protein>
    <submittedName>
        <fullName evidence="2">Uncharacterized protein</fullName>
    </submittedName>
</protein>
<accession>A0A5N6XKY8</accession>
<feature type="region of interest" description="Disordered" evidence="1">
    <location>
        <begin position="30"/>
        <end position="52"/>
    </location>
</feature>
<keyword evidence="3" id="KW-1185">Reference proteome</keyword>
<reference evidence="3" key="1">
    <citation type="submission" date="2019-04" db="EMBL/GenBank/DDBJ databases">
        <title>Friends and foes A comparative genomics studyof 23 Aspergillus species from section Flavi.</title>
        <authorList>
            <consortium name="DOE Joint Genome Institute"/>
            <person name="Kjaerbolling I."/>
            <person name="Vesth T."/>
            <person name="Frisvad J.C."/>
            <person name="Nybo J.L."/>
            <person name="Theobald S."/>
            <person name="Kildgaard S."/>
            <person name="Isbrandt T."/>
            <person name="Kuo A."/>
            <person name="Sato A."/>
            <person name="Lyhne E.K."/>
            <person name="Kogle M.E."/>
            <person name="Wiebenga A."/>
            <person name="Kun R.S."/>
            <person name="Lubbers R.J."/>
            <person name="Makela M.R."/>
            <person name="Barry K."/>
            <person name="Chovatia M."/>
            <person name="Clum A."/>
            <person name="Daum C."/>
            <person name="Haridas S."/>
            <person name="He G."/>
            <person name="LaButti K."/>
            <person name="Lipzen A."/>
            <person name="Mondo S."/>
            <person name="Riley R."/>
            <person name="Salamov A."/>
            <person name="Simmons B.A."/>
            <person name="Magnuson J.K."/>
            <person name="Henrissat B."/>
            <person name="Mortensen U.H."/>
            <person name="Larsen T.O."/>
            <person name="Devries R.P."/>
            <person name="Grigoriev I.V."/>
            <person name="Machida M."/>
            <person name="Baker S.E."/>
            <person name="Andersen M.R."/>
        </authorList>
    </citation>
    <scope>NUCLEOTIDE SEQUENCE [LARGE SCALE GENOMIC DNA]</scope>
    <source>
        <strain evidence="3">CBS 130017</strain>
    </source>
</reference>
<name>A0A5N6XKY8_9EURO</name>
<organism evidence="2 3">
    <name type="scientific">Aspergillus sergii</name>
    <dbReference type="NCBI Taxonomy" id="1034303"/>
    <lineage>
        <taxon>Eukaryota</taxon>
        <taxon>Fungi</taxon>
        <taxon>Dikarya</taxon>
        <taxon>Ascomycota</taxon>
        <taxon>Pezizomycotina</taxon>
        <taxon>Eurotiomycetes</taxon>
        <taxon>Eurotiomycetidae</taxon>
        <taxon>Eurotiales</taxon>
        <taxon>Aspergillaceae</taxon>
        <taxon>Aspergillus</taxon>
        <taxon>Aspergillus subgen. Circumdati</taxon>
    </lineage>
</organism>
<evidence type="ECO:0000313" key="3">
    <source>
        <dbReference type="Proteomes" id="UP000325945"/>
    </source>
</evidence>
<proteinExistence type="predicted"/>
<gene>
    <name evidence="2" type="ORF">BDV39DRAFT_198854</name>
</gene>
<dbReference type="Proteomes" id="UP000325945">
    <property type="component" value="Unassembled WGS sequence"/>
</dbReference>
<evidence type="ECO:0000313" key="2">
    <source>
        <dbReference type="EMBL" id="KAE8333947.1"/>
    </source>
</evidence>